<keyword evidence="1" id="KW-0812">Transmembrane</keyword>
<feature type="transmembrane region" description="Helical" evidence="1">
    <location>
        <begin position="103"/>
        <end position="121"/>
    </location>
</feature>
<dbReference type="eggNOG" id="ENOG50348FB">
    <property type="taxonomic scope" value="Bacteria"/>
</dbReference>
<name>E1R587_SEDSS</name>
<dbReference type="KEGG" id="ssm:Spirs_1495"/>
<organism evidence="2 3">
    <name type="scientific">Sediminispirochaeta smaragdinae (strain DSM 11293 / JCM 15392 / SEBR 4228)</name>
    <name type="common">Spirochaeta smaragdinae</name>
    <dbReference type="NCBI Taxonomy" id="573413"/>
    <lineage>
        <taxon>Bacteria</taxon>
        <taxon>Pseudomonadati</taxon>
        <taxon>Spirochaetota</taxon>
        <taxon>Spirochaetia</taxon>
        <taxon>Spirochaetales</taxon>
        <taxon>Spirochaetaceae</taxon>
        <taxon>Sediminispirochaeta</taxon>
    </lineage>
</organism>
<dbReference type="Proteomes" id="UP000002318">
    <property type="component" value="Chromosome"/>
</dbReference>
<evidence type="ECO:0000256" key="1">
    <source>
        <dbReference type="SAM" id="Phobius"/>
    </source>
</evidence>
<keyword evidence="1" id="KW-1133">Transmembrane helix</keyword>
<evidence type="ECO:0000313" key="3">
    <source>
        <dbReference type="Proteomes" id="UP000002318"/>
    </source>
</evidence>
<proteinExistence type="predicted"/>
<sequence>MKTEINIFHLQRLGGVPLFLHPFDDPDTLLKLDANTVIAGRYGREPRPESVTMLRNELYRLIELAVKNWISEKRFIPRFLISSLLFLVVYFFLSLVIRDPIPMIDELGGSLAASFLVYYLLSRRDTGSKAATAKRIALRERVDEIYFEHDSLVEEAEELLLRLEAEDTRQLAESLADAVEFSVTGEKERLDQLVSYLRRRFASRAYRKQEKALRRRKQRQSVKLNNKLDLPLFGVYRALKR</sequence>
<evidence type="ECO:0000313" key="2">
    <source>
        <dbReference type="EMBL" id="ADK80622.1"/>
    </source>
</evidence>
<dbReference type="EMBL" id="CP002116">
    <property type="protein sequence ID" value="ADK80622.1"/>
    <property type="molecule type" value="Genomic_DNA"/>
</dbReference>
<keyword evidence="3" id="KW-1185">Reference proteome</keyword>
<reference evidence="2 3" key="1">
    <citation type="journal article" date="2010" name="Stand. Genomic Sci.">
        <title>Complete genome sequence of Spirochaeta smaragdinae type strain (SEBR 4228).</title>
        <authorList>
            <person name="Mavromatis K."/>
            <person name="Yasawong M."/>
            <person name="Chertkov O."/>
            <person name="Lapidus A."/>
            <person name="Lucas S."/>
            <person name="Nolan M."/>
            <person name="Del Rio T.G."/>
            <person name="Tice H."/>
            <person name="Cheng J.F."/>
            <person name="Pitluck S."/>
            <person name="Liolios K."/>
            <person name="Ivanova N."/>
            <person name="Tapia R."/>
            <person name="Han C."/>
            <person name="Bruce D."/>
            <person name="Goodwin L."/>
            <person name="Pati A."/>
            <person name="Chen A."/>
            <person name="Palaniappan K."/>
            <person name="Land M."/>
            <person name="Hauser L."/>
            <person name="Chang Y.J."/>
            <person name="Jeffries C.D."/>
            <person name="Detter J.C."/>
            <person name="Rohde M."/>
            <person name="Brambilla E."/>
            <person name="Spring S."/>
            <person name="Goker M."/>
            <person name="Sikorski J."/>
            <person name="Woyke T."/>
            <person name="Bristow J."/>
            <person name="Eisen J.A."/>
            <person name="Markowitz V."/>
            <person name="Hugenholtz P."/>
            <person name="Klenk H.P."/>
            <person name="Kyrpides N.C."/>
        </authorList>
    </citation>
    <scope>NUCLEOTIDE SEQUENCE [LARGE SCALE GENOMIC DNA]</scope>
    <source>
        <strain evidence="3">DSM 11293 / JCM 15392 / SEBR 4228</strain>
    </source>
</reference>
<accession>E1R587</accession>
<feature type="transmembrane region" description="Helical" evidence="1">
    <location>
        <begin position="79"/>
        <end position="97"/>
    </location>
</feature>
<dbReference type="STRING" id="573413.Spirs_1495"/>
<dbReference type="HOGENOM" id="CLU_092804_0_0_12"/>
<protein>
    <submittedName>
        <fullName evidence="2">Uncharacterized protein</fullName>
    </submittedName>
</protein>
<dbReference type="RefSeq" id="WP_013254086.1">
    <property type="nucleotide sequence ID" value="NC_014364.1"/>
</dbReference>
<gene>
    <name evidence="2" type="ordered locus">Spirs_1495</name>
</gene>
<keyword evidence="1" id="KW-0472">Membrane</keyword>
<dbReference type="AlphaFoldDB" id="E1R587"/>